<feature type="domain" description="Protein arginine N-methyltransferase" evidence="7">
    <location>
        <begin position="286"/>
        <end position="391"/>
    </location>
</feature>
<keyword evidence="1 6" id="KW-0489">Methyltransferase</keyword>
<evidence type="ECO:0000256" key="1">
    <source>
        <dbReference type="ARBA" id="ARBA00022603"/>
    </source>
</evidence>
<dbReference type="SUPFAM" id="SSF53335">
    <property type="entry name" value="S-adenosyl-L-methionine-dependent methyltransferases"/>
    <property type="match status" value="2"/>
</dbReference>
<dbReference type="GO" id="GO:0032259">
    <property type="term" value="P:methylation"/>
    <property type="evidence" value="ECO:0007669"/>
    <property type="project" value="UniProtKB-KW"/>
</dbReference>
<dbReference type="PROSITE" id="PS51678">
    <property type="entry name" value="SAM_MT_PRMT"/>
    <property type="match status" value="2"/>
</dbReference>
<keyword evidence="3 6" id="KW-0949">S-adenosyl-L-methionine</keyword>
<dbReference type="EMBL" id="CAMGYJ010000009">
    <property type="protein sequence ID" value="CAI0502688.1"/>
    <property type="molecule type" value="Genomic_DNA"/>
</dbReference>
<keyword evidence="4" id="KW-0677">Repeat</keyword>
<dbReference type="Gene3D" id="2.70.160.11">
    <property type="entry name" value="Hnrnp arginine n-methyltransferase1"/>
    <property type="match status" value="2"/>
</dbReference>
<comment type="similarity">
    <text evidence="5">Belongs to the class I-like SAM-binding methyltransferase superfamily. Protein arginine N-methyltransferase family. PRMT7 subfamily.</text>
</comment>
<dbReference type="InterPro" id="IPR014644">
    <property type="entry name" value="MeTrfase_PRMT7"/>
</dbReference>
<dbReference type="GO" id="GO:0042054">
    <property type="term" value="F:histone methyltransferase activity"/>
    <property type="evidence" value="ECO:0007669"/>
    <property type="project" value="TreeGrafter"/>
</dbReference>
<dbReference type="InterPro" id="IPR029063">
    <property type="entry name" value="SAM-dependent_MTases_sf"/>
</dbReference>
<sequence length="738" mass="81887">MNFLRRFKTLLLPFPAQVSPTRRPTPFLTRIDSSLGRAMSSESTHRIFQLKFDPLTGESQWVVIEETDDAGGEESFGGSSASFLATTSYLDMLNDSARNRAFREAIDKTVTKPCHVLDIGSGTGLLSMMAARAMSSDGGGGTVTACESYLPMAKLMRKVLHVNGMGRNVNLINKRSDELQMGVDIPSRADVLVSEILDSELLGEGLIPSLQHAHDNLLVENPLTVPYRATTYGQLVESSFIQELHDLGNKEGQVLDGIHLVPNGLSTIIRPKSQQYPLHCDSLSEEIRLLSEPFKIFEFDFWRRPESHGEAKVVVEAIDDGRANGLVSWWVLQLDREGTIFYSTAPKWIDLQLNARASNWCDHWKQCVWFIPGEGILVSKGDEVTLNAVHSETSVSYHFASTETNEIRQCDSSVTGDFHLLLPPERVAIYGDSKWRSAMLRAVQNALKGRVQPLCLVADDSLFLTLVATCLSETSRVMSLFPGLRDMGSQYVQAIAKANGITAGRIEVLKDKRNIDRHVSDQKKVDLLIGEPYFHGNEGMLPWQNLRFWNDRTMLDSVLSKDADILPCKALLKACAMSLPDLWNSRRSLTMIEGFEHSIANSTLGACGELPAAHEGPLLPFFIWQCGEIKKLSEAFTIMEFDFTKPITSCNGKAEVRFVEPGICHGYVLWIDWVMDASNSVVISTGPDERWWKQGVKLLAKPAMVGIDGGNPGGFCSSVVEAEFDSSTGELLVKNEFF</sequence>
<dbReference type="PANTHER" id="PTHR11006">
    <property type="entry name" value="PROTEIN ARGININE N-METHYLTRANSFERASE"/>
    <property type="match status" value="1"/>
</dbReference>
<keyword evidence="2 6" id="KW-0808">Transferase</keyword>
<dbReference type="FunFam" id="2.70.160.11:FF:000017">
    <property type="entry name" value="Protein arginine N-methyltransferase 1.6"/>
    <property type="match status" value="1"/>
</dbReference>
<dbReference type="Proteomes" id="UP001154282">
    <property type="component" value="Unassembled WGS sequence"/>
</dbReference>
<reference evidence="8" key="1">
    <citation type="submission" date="2022-08" db="EMBL/GenBank/DDBJ databases">
        <authorList>
            <person name="Gutierrez-Valencia J."/>
        </authorList>
    </citation>
    <scope>NUCLEOTIDE SEQUENCE</scope>
</reference>
<dbReference type="Pfam" id="PF22528">
    <property type="entry name" value="PRMT_C"/>
    <property type="match status" value="1"/>
</dbReference>
<dbReference type="EC" id="2.1.1.-" evidence="5"/>
<proteinExistence type="inferred from homology"/>
<dbReference type="PIRSF" id="PIRSF036946">
    <property type="entry name" value="Arg_N-mtase"/>
    <property type="match status" value="1"/>
</dbReference>
<dbReference type="FunFam" id="3.40.50.150:FF:000167">
    <property type="entry name" value="Protein arginine N-methyltransferase"/>
    <property type="match status" value="1"/>
</dbReference>
<dbReference type="GO" id="GO:0016274">
    <property type="term" value="F:protein-arginine N-methyltransferase activity"/>
    <property type="evidence" value="ECO:0007669"/>
    <property type="project" value="InterPro"/>
</dbReference>
<gene>
    <name evidence="8" type="ORF">LITE_LOCUS41119</name>
</gene>
<dbReference type="FunFam" id="3.40.50.150:FF:000070">
    <property type="entry name" value="Protein arginine N-methyltransferase 7"/>
    <property type="match status" value="1"/>
</dbReference>
<evidence type="ECO:0000256" key="6">
    <source>
        <dbReference type="PROSITE-ProRule" id="PRU01015"/>
    </source>
</evidence>
<dbReference type="PANTHER" id="PTHR11006:SF4">
    <property type="entry name" value="PROTEIN ARGININE N-METHYLTRANSFERASE 7"/>
    <property type="match status" value="1"/>
</dbReference>
<evidence type="ECO:0000313" key="9">
    <source>
        <dbReference type="Proteomes" id="UP001154282"/>
    </source>
</evidence>
<evidence type="ECO:0000259" key="7">
    <source>
        <dbReference type="Pfam" id="PF22528"/>
    </source>
</evidence>
<evidence type="ECO:0000256" key="5">
    <source>
        <dbReference type="PIRNR" id="PIRNR036946"/>
    </source>
</evidence>
<name>A0AAV0Q1D6_9ROSI</name>
<comment type="caution">
    <text evidence="8">The sequence shown here is derived from an EMBL/GenBank/DDBJ whole genome shotgun (WGS) entry which is preliminary data.</text>
</comment>
<accession>A0AAV0Q1D6</accession>
<comment type="function">
    <text evidence="5">Arginine methyltransferase that can both catalyze the formation of omega-N monomethylarginine (MMA) and symmetrical dimethylarginine (sDMA).</text>
</comment>
<dbReference type="InterPro" id="IPR055135">
    <property type="entry name" value="PRMT_dom"/>
</dbReference>
<organism evidence="8 9">
    <name type="scientific">Linum tenue</name>
    <dbReference type="NCBI Taxonomy" id="586396"/>
    <lineage>
        <taxon>Eukaryota</taxon>
        <taxon>Viridiplantae</taxon>
        <taxon>Streptophyta</taxon>
        <taxon>Embryophyta</taxon>
        <taxon>Tracheophyta</taxon>
        <taxon>Spermatophyta</taxon>
        <taxon>Magnoliopsida</taxon>
        <taxon>eudicotyledons</taxon>
        <taxon>Gunneridae</taxon>
        <taxon>Pentapetalae</taxon>
        <taxon>rosids</taxon>
        <taxon>fabids</taxon>
        <taxon>Malpighiales</taxon>
        <taxon>Linaceae</taxon>
        <taxon>Linum</taxon>
    </lineage>
</organism>
<dbReference type="AlphaFoldDB" id="A0AAV0Q1D6"/>
<evidence type="ECO:0000256" key="2">
    <source>
        <dbReference type="ARBA" id="ARBA00022679"/>
    </source>
</evidence>
<evidence type="ECO:0000256" key="4">
    <source>
        <dbReference type="ARBA" id="ARBA00022737"/>
    </source>
</evidence>
<dbReference type="Gene3D" id="3.40.50.150">
    <property type="entry name" value="Vaccinia Virus protein VP39"/>
    <property type="match status" value="2"/>
</dbReference>
<evidence type="ECO:0000313" key="8">
    <source>
        <dbReference type="EMBL" id="CAI0502688.1"/>
    </source>
</evidence>
<protein>
    <recommendedName>
        <fullName evidence="5">Protein arginine N-methyltransferase</fullName>
        <ecNumber evidence="5">2.1.1.-</ecNumber>
    </recommendedName>
</protein>
<keyword evidence="9" id="KW-1185">Reference proteome</keyword>
<evidence type="ECO:0000256" key="3">
    <source>
        <dbReference type="ARBA" id="ARBA00022691"/>
    </source>
</evidence>
<dbReference type="InterPro" id="IPR025799">
    <property type="entry name" value="Arg_MeTrfase"/>
</dbReference>